<keyword evidence="1" id="KW-1015">Disulfide bond</keyword>
<name>A0A816DYF1_9BILA</name>
<feature type="non-terminal residue" evidence="4">
    <location>
        <position position="163"/>
    </location>
</feature>
<evidence type="ECO:0000256" key="1">
    <source>
        <dbReference type="ARBA" id="ARBA00023157"/>
    </source>
</evidence>
<evidence type="ECO:0000313" key="4">
    <source>
        <dbReference type="EMBL" id="CAF1640716.1"/>
    </source>
</evidence>
<dbReference type="EMBL" id="CAJNOH010007390">
    <property type="protein sequence ID" value="CAF1456504.1"/>
    <property type="molecule type" value="Genomic_DNA"/>
</dbReference>
<dbReference type="InterPro" id="IPR002172">
    <property type="entry name" value="LDrepeatLR_classA_rpt"/>
</dbReference>
<dbReference type="SUPFAM" id="SSF57424">
    <property type="entry name" value="LDL receptor-like module"/>
    <property type="match status" value="1"/>
</dbReference>
<reference evidence="4" key="1">
    <citation type="submission" date="2021-02" db="EMBL/GenBank/DDBJ databases">
        <authorList>
            <person name="Nowell W R."/>
        </authorList>
    </citation>
    <scope>NUCLEOTIDE SEQUENCE</scope>
</reference>
<comment type="caution">
    <text evidence="2">Lacks conserved residue(s) required for the propagation of feature annotation.</text>
</comment>
<keyword evidence="5" id="KW-1185">Reference proteome</keyword>
<dbReference type="Gene3D" id="4.10.400.10">
    <property type="entry name" value="Low-density Lipoprotein Receptor"/>
    <property type="match status" value="1"/>
</dbReference>
<protein>
    <submittedName>
        <fullName evidence="4">Uncharacterized protein</fullName>
    </submittedName>
</protein>
<dbReference type="AlphaFoldDB" id="A0A816DYF1"/>
<evidence type="ECO:0000313" key="3">
    <source>
        <dbReference type="EMBL" id="CAF1456504.1"/>
    </source>
</evidence>
<gene>
    <name evidence="4" type="ORF">JXQ802_LOCUS53151</name>
    <name evidence="3" type="ORF">PYM288_LOCUS36771</name>
</gene>
<dbReference type="Proteomes" id="UP000663854">
    <property type="component" value="Unassembled WGS sequence"/>
</dbReference>
<dbReference type="Proteomes" id="UP000663870">
    <property type="component" value="Unassembled WGS sequence"/>
</dbReference>
<comment type="caution">
    <text evidence="4">The sequence shown here is derived from an EMBL/GenBank/DDBJ whole genome shotgun (WGS) entry which is preliminary data.</text>
</comment>
<organism evidence="4 5">
    <name type="scientific">Rotaria sordida</name>
    <dbReference type="NCBI Taxonomy" id="392033"/>
    <lineage>
        <taxon>Eukaryota</taxon>
        <taxon>Metazoa</taxon>
        <taxon>Spiralia</taxon>
        <taxon>Gnathifera</taxon>
        <taxon>Rotifera</taxon>
        <taxon>Eurotatoria</taxon>
        <taxon>Bdelloidea</taxon>
        <taxon>Philodinida</taxon>
        <taxon>Philodinidae</taxon>
        <taxon>Rotaria</taxon>
    </lineage>
</organism>
<feature type="non-terminal residue" evidence="4">
    <location>
        <position position="1"/>
    </location>
</feature>
<sequence>MANLVARRWTFAELKDMNVTSQMLLLWSATTDLAEQYAIFLINVLPAEQRFGDLSCRRFNATELGNTSSYDNLEGLIINIKNRFRTCLNTKSELHSCNYSNMYQCQHSAKCISQQRLLDGIQDCPWNDDELFNESCSLADIHQRFQCSKGDDKKCFAALVVRD</sequence>
<evidence type="ECO:0000256" key="2">
    <source>
        <dbReference type="PROSITE-ProRule" id="PRU00124"/>
    </source>
</evidence>
<accession>A0A816DYF1</accession>
<dbReference type="InterPro" id="IPR036055">
    <property type="entry name" value="LDL_receptor-like_sf"/>
</dbReference>
<dbReference type="PROSITE" id="PS50068">
    <property type="entry name" value="LDLRA_2"/>
    <property type="match status" value="1"/>
</dbReference>
<evidence type="ECO:0000313" key="5">
    <source>
        <dbReference type="Proteomes" id="UP000663870"/>
    </source>
</evidence>
<proteinExistence type="predicted"/>
<dbReference type="EMBL" id="CAJNOL010009048">
    <property type="protein sequence ID" value="CAF1640716.1"/>
    <property type="molecule type" value="Genomic_DNA"/>
</dbReference>